<organism evidence="1 2">
    <name type="scientific">Dyella flava</name>
    <dbReference type="NCBI Taxonomy" id="1920170"/>
    <lineage>
        <taxon>Bacteria</taxon>
        <taxon>Pseudomonadati</taxon>
        <taxon>Pseudomonadota</taxon>
        <taxon>Gammaproteobacteria</taxon>
        <taxon>Lysobacterales</taxon>
        <taxon>Rhodanobacteraceae</taxon>
        <taxon>Dyella</taxon>
    </lineage>
</organism>
<comment type="caution">
    <text evidence="1">The sequence shown here is derived from an EMBL/GenBank/DDBJ whole genome shotgun (WGS) entry which is preliminary data.</text>
</comment>
<evidence type="ECO:0000313" key="2">
    <source>
        <dbReference type="Proteomes" id="UP001430149"/>
    </source>
</evidence>
<dbReference type="EMBL" id="JADIKE010000038">
    <property type="protein sequence ID" value="MBM7127195.1"/>
    <property type="molecule type" value="Genomic_DNA"/>
</dbReference>
<gene>
    <name evidence="1" type="ORF">ISP19_17625</name>
</gene>
<keyword evidence="2" id="KW-1185">Reference proteome</keyword>
<protein>
    <submittedName>
        <fullName evidence="1">Uncharacterized protein</fullName>
    </submittedName>
</protein>
<dbReference type="RefSeq" id="WP_204683710.1">
    <property type="nucleotide sequence ID" value="NZ_BSNR01000019.1"/>
</dbReference>
<name>A0ABS2K900_9GAMM</name>
<dbReference type="Proteomes" id="UP001430149">
    <property type="component" value="Unassembled WGS sequence"/>
</dbReference>
<sequence length="174" mass="18663">MLAGASRFIAARAGAVSLFAHTEASLLSLRQGLPDALEVATTAVDYRSQQAFSAAIRSSVKKFGVPEMVLAWVHTEAPALALAAQLAAYGQPVQFFHVLGSASASPSASLVQQRRYYDALPELAYHQIVLGFVADEQGSRWLHNDEIVNGVIDAVRENAACHVVGTVEPWHARP</sequence>
<evidence type="ECO:0000313" key="1">
    <source>
        <dbReference type="EMBL" id="MBM7127195.1"/>
    </source>
</evidence>
<reference evidence="1" key="1">
    <citation type="submission" date="2020-10" db="EMBL/GenBank/DDBJ databases">
        <title>Phylogeny of dyella-like bacteria.</title>
        <authorList>
            <person name="Fu J."/>
        </authorList>
    </citation>
    <scope>NUCLEOTIDE SEQUENCE</scope>
    <source>
        <strain evidence="1">DHOC52</strain>
    </source>
</reference>
<proteinExistence type="predicted"/>
<accession>A0ABS2K900</accession>